<dbReference type="UniPathway" id="UPA00253">
    <property type="reaction ID" value="UER00333"/>
</dbReference>
<dbReference type="AlphaFoldDB" id="A0A379DD66"/>
<reference evidence="12 13" key="1">
    <citation type="submission" date="2018-06" db="EMBL/GenBank/DDBJ databases">
        <authorList>
            <consortium name="Pathogen Informatics"/>
            <person name="Doyle S."/>
        </authorList>
    </citation>
    <scope>NUCLEOTIDE SEQUENCE [LARGE SCALE GENOMIC DNA]</scope>
    <source>
        <strain evidence="12 13">NCTC11088</strain>
    </source>
</reference>
<dbReference type="GO" id="GO:0005737">
    <property type="term" value="C:cytoplasm"/>
    <property type="evidence" value="ECO:0007669"/>
    <property type="project" value="InterPro"/>
</dbReference>
<gene>
    <name evidence="8 12" type="primary">nadE</name>
    <name evidence="12" type="ORF">NCTC11088_01509</name>
</gene>
<evidence type="ECO:0000313" key="13">
    <source>
        <dbReference type="Proteomes" id="UP000254777"/>
    </source>
</evidence>
<keyword evidence="2 8" id="KW-0436">Ligase</keyword>
<comment type="pathway">
    <text evidence="8">Cofactor biosynthesis; NAD(+) biosynthesis; NAD(+) from deamido-NAD(+) (ammonia route): step 1/1.</text>
</comment>
<dbReference type="RefSeq" id="WP_004820930.1">
    <property type="nucleotide sequence ID" value="NZ_UGTH01000001.1"/>
</dbReference>
<dbReference type="GO" id="GO:0046872">
    <property type="term" value="F:metal ion binding"/>
    <property type="evidence" value="ECO:0007669"/>
    <property type="project" value="UniProtKB-KW"/>
</dbReference>
<feature type="binding site" evidence="8">
    <location>
        <position position="179"/>
    </location>
    <ligand>
        <name>ATP</name>
        <dbReference type="ChEBI" id="CHEBI:30616"/>
    </ligand>
</feature>
<dbReference type="PANTHER" id="PTHR23090:SF9">
    <property type="entry name" value="GLUTAMINE-DEPENDENT NAD(+) SYNTHETASE"/>
    <property type="match status" value="1"/>
</dbReference>
<comment type="subunit">
    <text evidence="8">Homodimer.</text>
</comment>
<dbReference type="EC" id="6.3.1.5" evidence="8 10"/>
<dbReference type="InterPro" id="IPR022926">
    <property type="entry name" value="NH(3)-dep_NAD(+)_synth"/>
</dbReference>
<dbReference type="GO" id="GO:0004359">
    <property type="term" value="F:glutaminase activity"/>
    <property type="evidence" value="ECO:0007669"/>
    <property type="project" value="InterPro"/>
</dbReference>
<keyword evidence="3 8" id="KW-0479">Metal-binding</keyword>
<dbReference type="GO" id="GO:0008795">
    <property type="term" value="F:NAD+ synthase activity"/>
    <property type="evidence" value="ECO:0007669"/>
    <property type="project" value="UniProtKB-UniRule"/>
</dbReference>
<dbReference type="Proteomes" id="UP000254777">
    <property type="component" value="Unassembled WGS sequence"/>
</dbReference>
<keyword evidence="7 8" id="KW-0520">NAD</keyword>
<keyword evidence="4 8" id="KW-0547">Nucleotide-binding</keyword>
<feature type="binding site" description="in other chain" evidence="8">
    <location>
        <begin position="225"/>
        <end position="226"/>
    </location>
    <ligand>
        <name>deamido-NAD(+)</name>
        <dbReference type="ChEBI" id="CHEBI:58437"/>
        <note>ligand shared between two neighboring subunits</note>
    </ligand>
</feature>
<dbReference type="InterPro" id="IPR003694">
    <property type="entry name" value="NAD_synthase"/>
</dbReference>
<feature type="binding site" evidence="8">
    <location>
        <position position="133"/>
    </location>
    <ligand>
        <name>Mg(2+)</name>
        <dbReference type="ChEBI" id="CHEBI:18420"/>
    </ligand>
</feature>
<dbReference type="NCBIfam" id="TIGR00552">
    <property type="entry name" value="nadE"/>
    <property type="match status" value="1"/>
</dbReference>
<dbReference type="EMBL" id="UGTH01000001">
    <property type="protein sequence ID" value="SUB75710.1"/>
    <property type="molecule type" value="Genomic_DNA"/>
</dbReference>
<comment type="similarity">
    <text evidence="1 8 9">Belongs to the NAD synthetase family.</text>
</comment>
<evidence type="ECO:0000256" key="5">
    <source>
        <dbReference type="ARBA" id="ARBA00022840"/>
    </source>
</evidence>
<evidence type="ECO:0000259" key="11">
    <source>
        <dbReference type="Pfam" id="PF02540"/>
    </source>
</evidence>
<keyword evidence="5 8" id="KW-0067">ATP-binding</keyword>
<evidence type="ECO:0000256" key="2">
    <source>
        <dbReference type="ARBA" id="ARBA00022598"/>
    </source>
</evidence>
<proteinExistence type="inferred from homology"/>
<feature type="binding site" evidence="8">
    <location>
        <position position="33"/>
    </location>
    <ligand>
        <name>Mg(2+)</name>
        <dbReference type="ChEBI" id="CHEBI:18420"/>
    </ligand>
</feature>
<comment type="function">
    <text evidence="8">Catalyzes the ATP-dependent amidation of deamido-NAD to form NAD. Uses ammonia as a nitrogen source.</text>
</comment>
<dbReference type="Pfam" id="PF02540">
    <property type="entry name" value="NAD_synthase"/>
    <property type="match status" value="1"/>
</dbReference>
<accession>A0A379DD66</accession>
<evidence type="ECO:0000256" key="4">
    <source>
        <dbReference type="ARBA" id="ARBA00022741"/>
    </source>
</evidence>
<dbReference type="HAMAP" id="MF_00193">
    <property type="entry name" value="NadE_ammonia_dep"/>
    <property type="match status" value="1"/>
</dbReference>
<dbReference type="CDD" id="cd00553">
    <property type="entry name" value="NAD_synthase"/>
    <property type="match status" value="1"/>
</dbReference>
<sequence length="237" mass="26703">MKREIEDIVKWMRETVENAGSKGLILGLSGGIDSAVVGALAKRAFPDTTLGLILPCESNENDEADARLVAEAIDLKIEKVDLTQTYRQLISSSFNSENRMARSNIKPRLRMTTLYYYAQDLGYLVLGSSNASEFYIGYYTKYGDSGSDLIPLAEFLKNEVYELARELGIPSKIIDKEPSAGLWEEQTDEKEMGFSYATLNAHIKGEKADGEIGEKIDRMHKNSEHKRKFALIYKRKK</sequence>
<dbReference type="GO" id="GO:0009435">
    <property type="term" value="P:NAD+ biosynthetic process"/>
    <property type="evidence" value="ECO:0007669"/>
    <property type="project" value="UniProtKB-UniRule"/>
</dbReference>
<evidence type="ECO:0000256" key="8">
    <source>
        <dbReference type="HAMAP-Rule" id="MF_00193"/>
    </source>
</evidence>
<feature type="binding site" evidence="8">
    <location>
        <position position="148"/>
    </location>
    <ligand>
        <name>deamido-NAD(+)</name>
        <dbReference type="ChEBI" id="CHEBI:58437"/>
        <note>ligand shared between two neighboring subunits</note>
    </ligand>
</feature>
<dbReference type="SUPFAM" id="SSF52402">
    <property type="entry name" value="Adenine nucleotide alpha hydrolases-like"/>
    <property type="match status" value="1"/>
</dbReference>
<keyword evidence="6 8" id="KW-0460">Magnesium</keyword>
<dbReference type="GO" id="GO:0005524">
    <property type="term" value="F:ATP binding"/>
    <property type="evidence" value="ECO:0007669"/>
    <property type="project" value="UniProtKB-UniRule"/>
</dbReference>
<comment type="catalytic activity">
    <reaction evidence="8 10">
        <text>deamido-NAD(+) + NH4(+) + ATP = AMP + diphosphate + NAD(+) + H(+)</text>
        <dbReference type="Rhea" id="RHEA:21188"/>
        <dbReference type="ChEBI" id="CHEBI:15378"/>
        <dbReference type="ChEBI" id="CHEBI:28938"/>
        <dbReference type="ChEBI" id="CHEBI:30616"/>
        <dbReference type="ChEBI" id="CHEBI:33019"/>
        <dbReference type="ChEBI" id="CHEBI:57540"/>
        <dbReference type="ChEBI" id="CHEBI:58437"/>
        <dbReference type="ChEBI" id="CHEBI:456215"/>
        <dbReference type="EC" id="6.3.1.5"/>
    </reaction>
</comment>
<feature type="domain" description="NAD/GMP synthase" evidence="11">
    <location>
        <begin position="5"/>
        <end position="229"/>
    </location>
</feature>
<evidence type="ECO:0000256" key="9">
    <source>
        <dbReference type="RuleBase" id="RU003811"/>
    </source>
</evidence>
<dbReference type="InterPro" id="IPR014729">
    <property type="entry name" value="Rossmann-like_a/b/a_fold"/>
</dbReference>
<feature type="binding site" evidence="8">
    <location>
        <begin position="27"/>
        <end position="34"/>
    </location>
    <ligand>
        <name>ATP</name>
        <dbReference type="ChEBI" id="CHEBI:30616"/>
    </ligand>
</feature>
<feature type="binding site" description="in other chain" evidence="8">
    <location>
        <position position="108"/>
    </location>
    <ligand>
        <name>deamido-NAD(+)</name>
        <dbReference type="ChEBI" id="CHEBI:58437"/>
        <note>ligand shared between two neighboring subunits</note>
    </ligand>
</feature>
<protein>
    <recommendedName>
        <fullName evidence="8 10">NH(3)-dependent NAD(+) synthetase</fullName>
        <ecNumber evidence="8 10">6.3.1.5</ecNumber>
    </recommendedName>
</protein>
<comment type="caution">
    <text evidence="8">Lacks conserved residue(s) required for the propagation of feature annotation.</text>
</comment>
<dbReference type="Gene3D" id="3.40.50.620">
    <property type="entry name" value="HUPs"/>
    <property type="match status" value="1"/>
</dbReference>
<evidence type="ECO:0000256" key="10">
    <source>
        <dbReference type="RuleBase" id="RU003812"/>
    </source>
</evidence>
<evidence type="ECO:0000256" key="1">
    <source>
        <dbReference type="ARBA" id="ARBA00005859"/>
    </source>
</evidence>
<evidence type="ECO:0000313" key="12">
    <source>
        <dbReference type="EMBL" id="SUB75710.1"/>
    </source>
</evidence>
<dbReference type="GO" id="GO:0003952">
    <property type="term" value="F:NAD+ synthase (glutamine-hydrolyzing) activity"/>
    <property type="evidence" value="ECO:0007669"/>
    <property type="project" value="InterPro"/>
</dbReference>
<evidence type="ECO:0000256" key="3">
    <source>
        <dbReference type="ARBA" id="ARBA00022723"/>
    </source>
</evidence>
<evidence type="ECO:0000256" key="6">
    <source>
        <dbReference type="ARBA" id="ARBA00022842"/>
    </source>
</evidence>
<feature type="binding site" evidence="8">
    <location>
        <position position="157"/>
    </location>
    <ligand>
        <name>ATP</name>
        <dbReference type="ChEBI" id="CHEBI:30616"/>
    </ligand>
</feature>
<organism evidence="12 13">
    <name type="scientific">Peptoniphilus indolicus</name>
    <dbReference type="NCBI Taxonomy" id="33030"/>
    <lineage>
        <taxon>Bacteria</taxon>
        <taxon>Bacillati</taxon>
        <taxon>Bacillota</taxon>
        <taxon>Tissierellia</taxon>
        <taxon>Tissierellales</taxon>
        <taxon>Peptoniphilaceae</taxon>
        <taxon>Peptoniphilus</taxon>
    </lineage>
</organism>
<evidence type="ECO:0000256" key="7">
    <source>
        <dbReference type="ARBA" id="ARBA00023027"/>
    </source>
</evidence>
<name>A0A379DD66_9FIRM</name>
<dbReference type="InterPro" id="IPR022310">
    <property type="entry name" value="NAD/GMP_synthase"/>
</dbReference>
<feature type="binding site" description="in other chain" evidence="8">
    <location>
        <position position="141"/>
    </location>
    <ligand>
        <name>deamido-NAD(+)</name>
        <dbReference type="ChEBI" id="CHEBI:58437"/>
        <note>ligand shared between two neighboring subunits</note>
    </ligand>
</feature>
<dbReference type="PANTHER" id="PTHR23090">
    <property type="entry name" value="NH 3 /GLUTAMINE-DEPENDENT NAD + SYNTHETASE"/>
    <property type="match status" value="1"/>
</dbReference>